<evidence type="ECO:0000313" key="2">
    <source>
        <dbReference type="Proteomes" id="UP000295310"/>
    </source>
</evidence>
<dbReference type="RefSeq" id="WP_133431188.1">
    <property type="nucleotide sequence ID" value="NZ_CP092172.1"/>
</dbReference>
<dbReference type="AlphaFoldDB" id="A0A4R6BFH5"/>
<dbReference type="OrthoDB" id="2418246at2"/>
<comment type="caution">
    <text evidence="1">The sequence shown here is derived from an EMBL/GenBank/DDBJ whole genome shotgun (WGS) entry which is preliminary data.</text>
</comment>
<protein>
    <submittedName>
        <fullName evidence="1">Uncharacterized protein</fullName>
    </submittedName>
</protein>
<keyword evidence="2" id="KW-1185">Reference proteome</keyword>
<organism evidence="1 2">
    <name type="scientific">Macrococcus brunensis</name>
    <dbReference type="NCBI Taxonomy" id="198483"/>
    <lineage>
        <taxon>Bacteria</taxon>
        <taxon>Bacillati</taxon>
        <taxon>Bacillota</taxon>
        <taxon>Bacilli</taxon>
        <taxon>Bacillales</taxon>
        <taxon>Staphylococcaceae</taxon>
        <taxon>Macrococcus</taxon>
    </lineage>
</organism>
<evidence type="ECO:0000313" key="1">
    <source>
        <dbReference type="EMBL" id="TDL98595.1"/>
    </source>
</evidence>
<reference evidence="1 2" key="1">
    <citation type="submission" date="2019-01" db="EMBL/GenBank/DDBJ databases">
        <title>Draft genome sequences of the type strains of six Macrococcus species.</title>
        <authorList>
            <person name="Mazhar S."/>
            <person name="Altermann E."/>
            <person name="Hill C."/>
            <person name="Mcauliffe O."/>
        </authorList>
    </citation>
    <scope>NUCLEOTIDE SEQUENCE [LARGE SCALE GENOMIC DNA]</scope>
    <source>
        <strain evidence="1 2">CCM4811</strain>
    </source>
</reference>
<name>A0A4R6BFH5_9STAP</name>
<accession>A0A4R6BFH5</accession>
<dbReference type="Proteomes" id="UP000295310">
    <property type="component" value="Unassembled WGS sequence"/>
</dbReference>
<dbReference type="EMBL" id="SCWA01000003">
    <property type="protein sequence ID" value="TDL98595.1"/>
    <property type="molecule type" value="Genomic_DNA"/>
</dbReference>
<proteinExistence type="predicted"/>
<sequence length="72" mass="8471">MPAILLKASLPTLLNQSIQFQLLRDESEKETFIDHYRKQSKETAKQTNRPHVCTLQFIYPDEYTETIVMKAE</sequence>
<gene>
    <name evidence="1" type="ORF">ERX27_02130</name>
</gene>